<comment type="caution">
    <text evidence="2">The sequence shown here is derived from an EMBL/GenBank/DDBJ whole genome shotgun (WGS) entry which is preliminary data.</text>
</comment>
<dbReference type="InterPro" id="IPR029044">
    <property type="entry name" value="Nucleotide-diphossugar_trans"/>
</dbReference>
<accession>A0AAD5TCN8</accession>
<dbReference type="Proteomes" id="UP001212152">
    <property type="component" value="Unassembled WGS sequence"/>
</dbReference>
<keyword evidence="1" id="KW-0812">Transmembrane</keyword>
<proteinExistence type="predicted"/>
<dbReference type="CDD" id="cd00761">
    <property type="entry name" value="Glyco_tranf_GTA_type"/>
    <property type="match status" value="1"/>
</dbReference>
<keyword evidence="3" id="KW-1185">Reference proteome</keyword>
<evidence type="ECO:0000256" key="1">
    <source>
        <dbReference type="SAM" id="Phobius"/>
    </source>
</evidence>
<evidence type="ECO:0000313" key="2">
    <source>
        <dbReference type="EMBL" id="KAJ3167753.1"/>
    </source>
</evidence>
<keyword evidence="1" id="KW-0472">Membrane</keyword>
<organism evidence="2 3">
    <name type="scientific">Geranomyces variabilis</name>
    <dbReference type="NCBI Taxonomy" id="109894"/>
    <lineage>
        <taxon>Eukaryota</taxon>
        <taxon>Fungi</taxon>
        <taxon>Fungi incertae sedis</taxon>
        <taxon>Chytridiomycota</taxon>
        <taxon>Chytridiomycota incertae sedis</taxon>
        <taxon>Chytridiomycetes</taxon>
        <taxon>Spizellomycetales</taxon>
        <taxon>Powellomycetaceae</taxon>
        <taxon>Geranomyces</taxon>
    </lineage>
</organism>
<reference evidence="2" key="1">
    <citation type="submission" date="2020-05" db="EMBL/GenBank/DDBJ databases">
        <title>Phylogenomic resolution of chytrid fungi.</title>
        <authorList>
            <person name="Stajich J.E."/>
            <person name="Amses K."/>
            <person name="Simmons R."/>
            <person name="Seto K."/>
            <person name="Myers J."/>
            <person name="Bonds A."/>
            <person name="Quandt C.A."/>
            <person name="Barry K."/>
            <person name="Liu P."/>
            <person name="Grigoriev I."/>
            <person name="Longcore J.E."/>
            <person name="James T.Y."/>
        </authorList>
    </citation>
    <scope>NUCLEOTIDE SEQUENCE</scope>
    <source>
        <strain evidence="2">JEL0379</strain>
    </source>
</reference>
<name>A0AAD5TCN8_9FUNG</name>
<dbReference type="AlphaFoldDB" id="A0AAD5TCN8"/>
<gene>
    <name evidence="2" type="ORF">HDU87_001472</name>
</gene>
<protein>
    <submittedName>
        <fullName evidence="2">Uncharacterized protein</fullName>
    </submittedName>
</protein>
<dbReference type="SUPFAM" id="SSF53448">
    <property type="entry name" value="Nucleotide-diphospho-sugar transferases"/>
    <property type="match status" value="1"/>
</dbReference>
<sequence>MANYTFLTKSPRSRQRLARYVLMVALVLVLVAAVVFTRDLRNRWRRVRHPYDCSFNYPGPLVLQDLECLAEPLPFKSPVYFTKVPEDSVHDLRGIRTPGIPSVPIFIQFKDRVTYLLEFIRSLHRVIKTPFEIILLDDSSTFPTAVNFLNRLQASGVTVIRTPPKSEGAIFDEIYSTMASVITAYMNTSSDSETFIWTDPDVPLDGDGPGDILVVYAETLKQLNLHTVGCSLRWDNWIEEIRDGSIDNERGWVHAQAHCMDYRSVCYYFIRAPIDTTFAMFKKGTVLRRLAGPAIRMLPPLGCRHLDWMIEKDDLPADVHYYANNTSREINHSWFKNPAITGGLVTATEPVVDVPSVEEISAPPEM</sequence>
<dbReference type="EMBL" id="JADGJQ010000134">
    <property type="protein sequence ID" value="KAJ3167753.1"/>
    <property type="molecule type" value="Genomic_DNA"/>
</dbReference>
<evidence type="ECO:0000313" key="3">
    <source>
        <dbReference type="Proteomes" id="UP001212152"/>
    </source>
</evidence>
<keyword evidence="1" id="KW-1133">Transmembrane helix</keyword>
<feature type="transmembrane region" description="Helical" evidence="1">
    <location>
        <begin position="17"/>
        <end position="36"/>
    </location>
</feature>